<feature type="transmembrane region" description="Helical" evidence="10">
    <location>
        <begin position="79"/>
        <end position="96"/>
    </location>
</feature>
<evidence type="ECO:0000256" key="4">
    <source>
        <dbReference type="ARBA" id="ARBA00022692"/>
    </source>
</evidence>
<keyword evidence="8 10" id="KW-1133">Transmembrane helix</keyword>
<evidence type="ECO:0000313" key="13">
    <source>
        <dbReference type="EMBL" id="EEC50540.1"/>
    </source>
</evidence>
<dbReference type="OrthoDB" id="6500128at2759"/>
<dbReference type="CDD" id="cd03244">
    <property type="entry name" value="ABCC_MRP_domain2"/>
    <property type="match status" value="1"/>
</dbReference>
<dbReference type="InterPro" id="IPR044746">
    <property type="entry name" value="ABCC_6TM_D1"/>
</dbReference>
<keyword evidence="9 10" id="KW-0472">Membrane</keyword>
<dbReference type="InParanoid" id="B7FSU2"/>
<evidence type="ECO:0000256" key="7">
    <source>
        <dbReference type="ARBA" id="ARBA00022840"/>
    </source>
</evidence>
<dbReference type="SUPFAM" id="SSF90123">
    <property type="entry name" value="ABC transporter transmembrane region"/>
    <property type="match status" value="2"/>
</dbReference>
<dbReference type="STRING" id="556484.B7FSU2"/>
<dbReference type="GO" id="GO:0140359">
    <property type="term" value="F:ABC-type transporter activity"/>
    <property type="evidence" value="ECO:0007669"/>
    <property type="project" value="InterPro"/>
</dbReference>
<keyword evidence="4 10" id="KW-0812">Transmembrane</keyword>
<dbReference type="InterPro" id="IPR011527">
    <property type="entry name" value="ABC1_TM_dom"/>
</dbReference>
<dbReference type="eggNOG" id="KOG0054">
    <property type="taxonomic scope" value="Eukaryota"/>
</dbReference>
<feature type="non-terminal residue" evidence="13">
    <location>
        <position position="1127"/>
    </location>
</feature>
<feature type="transmembrane region" description="Helical" evidence="10">
    <location>
        <begin position="714"/>
        <end position="743"/>
    </location>
</feature>
<gene>
    <name evidence="13" type="ORF">PHATRDRAFT_10151</name>
</gene>
<dbReference type="InterPro" id="IPR036640">
    <property type="entry name" value="ABC1_TM_sf"/>
</dbReference>
<dbReference type="FunFam" id="3.40.50.300:FF:000973">
    <property type="entry name" value="Multidrug resistance-associated protein 4"/>
    <property type="match status" value="1"/>
</dbReference>
<evidence type="ECO:0000256" key="10">
    <source>
        <dbReference type="SAM" id="Phobius"/>
    </source>
</evidence>
<dbReference type="GeneID" id="7197480"/>
<dbReference type="Gene3D" id="3.40.50.300">
    <property type="entry name" value="P-loop containing nucleotide triphosphate hydrolases"/>
    <property type="match status" value="2"/>
</dbReference>
<dbReference type="InterPro" id="IPR003593">
    <property type="entry name" value="AAA+_ATPase"/>
</dbReference>
<evidence type="ECO:0000256" key="6">
    <source>
        <dbReference type="ARBA" id="ARBA00022741"/>
    </source>
</evidence>
<name>B7FSU2_PHATC</name>
<feature type="domain" description="ABC transporter" evidence="11">
    <location>
        <begin position="281"/>
        <end position="510"/>
    </location>
</feature>
<dbReference type="Proteomes" id="UP000000759">
    <property type="component" value="Chromosome 2"/>
</dbReference>
<evidence type="ECO:0000256" key="8">
    <source>
        <dbReference type="ARBA" id="ARBA00022989"/>
    </source>
</evidence>
<evidence type="ECO:0000256" key="1">
    <source>
        <dbReference type="ARBA" id="ARBA00004141"/>
    </source>
</evidence>
<evidence type="ECO:0000256" key="2">
    <source>
        <dbReference type="ARBA" id="ARBA00009726"/>
    </source>
</evidence>
<dbReference type="AlphaFoldDB" id="B7FSU2"/>
<dbReference type="InterPro" id="IPR017871">
    <property type="entry name" value="ABC_transporter-like_CS"/>
</dbReference>
<feature type="domain" description="ABC transmembrane type-1" evidence="12">
    <location>
        <begin position="1"/>
        <end position="220"/>
    </location>
</feature>
<evidence type="ECO:0000256" key="5">
    <source>
        <dbReference type="ARBA" id="ARBA00022737"/>
    </source>
</evidence>
<dbReference type="FunFam" id="1.20.1560.10:FF:000013">
    <property type="entry name" value="ABC transporter C family member 2"/>
    <property type="match status" value="1"/>
</dbReference>
<dbReference type="FunFam" id="3.40.50.300:FF:000838">
    <property type="entry name" value="ABC multidrug transporter (Eurofung)"/>
    <property type="match status" value="1"/>
</dbReference>
<dbReference type="InterPro" id="IPR003439">
    <property type="entry name" value="ABC_transporter-like_ATP-bd"/>
</dbReference>
<reference evidence="13 14" key="1">
    <citation type="journal article" date="2008" name="Nature">
        <title>The Phaeodactylum genome reveals the evolutionary history of diatom genomes.</title>
        <authorList>
            <person name="Bowler C."/>
            <person name="Allen A.E."/>
            <person name="Badger J.H."/>
            <person name="Grimwood J."/>
            <person name="Jabbari K."/>
            <person name="Kuo A."/>
            <person name="Maheswari U."/>
            <person name="Martens C."/>
            <person name="Maumus F."/>
            <person name="Otillar R.P."/>
            <person name="Rayko E."/>
            <person name="Salamov A."/>
            <person name="Vandepoele K."/>
            <person name="Beszteri B."/>
            <person name="Gruber A."/>
            <person name="Heijde M."/>
            <person name="Katinka M."/>
            <person name="Mock T."/>
            <person name="Valentin K."/>
            <person name="Verret F."/>
            <person name="Berges J.A."/>
            <person name="Brownlee C."/>
            <person name="Cadoret J.P."/>
            <person name="Chiovitti A."/>
            <person name="Choi C.J."/>
            <person name="Coesel S."/>
            <person name="De Martino A."/>
            <person name="Detter J.C."/>
            <person name="Durkin C."/>
            <person name="Falciatore A."/>
            <person name="Fournet J."/>
            <person name="Haruta M."/>
            <person name="Huysman M.J."/>
            <person name="Jenkins B.D."/>
            <person name="Jiroutova K."/>
            <person name="Jorgensen R.E."/>
            <person name="Joubert Y."/>
            <person name="Kaplan A."/>
            <person name="Kroger N."/>
            <person name="Kroth P.G."/>
            <person name="La Roche J."/>
            <person name="Lindquist E."/>
            <person name="Lommer M."/>
            <person name="Martin-Jezequel V."/>
            <person name="Lopez P.J."/>
            <person name="Lucas S."/>
            <person name="Mangogna M."/>
            <person name="McGinnis K."/>
            <person name="Medlin L.K."/>
            <person name="Montsant A."/>
            <person name="Oudot-Le Secq M.P."/>
            <person name="Napoli C."/>
            <person name="Obornik M."/>
            <person name="Parker M.S."/>
            <person name="Petit J.L."/>
            <person name="Porcel B.M."/>
            <person name="Poulsen N."/>
            <person name="Robison M."/>
            <person name="Rychlewski L."/>
            <person name="Rynearson T.A."/>
            <person name="Schmutz J."/>
            <person name="Shapiro H."/>
            <person name="Siaut M."/>
            <person name="Stanley M."/>
            <person name="Sussman M.R."/>
            <person name="Taylor A.R."/>
            <person name="Vardi A."/>
            <person name="von Dassow P."/>
            <person name="Vyverman W."/>
            <person name="Willis A."/>
            <person name="Wyrwicz L.S."/>
            <person name="Rokhsar D.S."/>
            <person name="Weissenbach J."/>
            <person name="Armbrust E.V."/>
            <person name="Green B.R."/>
            <person name="Van de Peer Y."/>
            <person name="Grigoriev I.V."/>
        </authorList>
    </citation>
    <scope>NUCLEOTIDE SEQUENCE [LARGE SCALE GENOMIC DNA]</scope>
    <source>
        <strain evidence="13 14">CCAP 1055/1</strain>
    </source>
</reference>
<accession>B7FSU2</accession>
<keyword evidence="7" id="KW-0067">ATP-binding</keyword>
<feature type="domain" description="ABC transmembrane type-1" evidence="12">
    <location>
        <begin position="655"/>
        <end position="872"/>
    </location>
</feature>
<evidence type="ECO:0000256" key="9">
    <source>
        <dbReference type="ARBA" id="ARBA00023136"/>
    </source>
</evidence>
<dbReference type="SUPFAM" id="SSF52540">
    <property type="entry name" value="P-loop containing nucleoside triphosphate hydrolases"/>
    <property type="match status" value="2"/>
</dbReference>
<feature type="transmembrane region" description="Helical" evidence="10">
    <location>
        <begin position="813"/>
        <end position="833"/>
    </location>
</feature>
<dbReference type="PROSITE" id="PS00211">
    <property type="entry name" value="ABC_TRANSPORTER_1"/>
    <property type="match status" value="2"/>
</dbReference>
<dbReference type="PROSITE" id="PS50893">
    <property type="entry name" value="ABC_TRANSPORTER_2"/>
    <property type="match status" value="2"/>
</dbReference>
<evidence type="ECO:0000256" key="3">
    <source>
        <dbReference type="ARBA" id="ARBA00022448"/>
    </source>
</evidence>
<dbReference type="GO" id="GO:0005524">
    <property type="term" value="F:ATP binding"/>
    <property type="evidence" value="ECO:0007669"/>
    <property type="project" value="UniProtKB-KW"/>
</dbReference>
<feature type="transmembrane region" description="Helical" evidence="10">
    <location>
        <begin position="845"/>
        <end position="864"/>
    </location>
</feature>
<dbReference type="CDD" id="cd18580">
    <property type="entry name" value="ABC_6TM_ABCC_D2"/>
    <property type="match status" value="1"/>
</dbReference>
<keyword evidence="5" id="KW-0677">Repeat</keyword>
<keyword evidence="14" id="KW-1185">Reference proteome</keyword>
<evidence type="ECO:0000259" key="11">
    <source>
        <dbReference type="PROSITE" id="PS50893"/>
    </source>
</evidence>
<comment type="subcellular location">
    <subcellularLocation>
        <location evidence="1">Membrane</location>
        <topology evidence="1">Multi-pass membrane protein</topology>
    </subcellularLocation>
</comment>
<evidence type="ECO:0000259" key="12">
    <source>
        <dbReference type="PROSITE" id="PS50929"/>
    </source>
</evidence>
<dbReference type="SMART" id="SM00382">
    <property type="entry name" value="AAA"/>
    <property type="match status" value="2"/>
</dbReference>
<keyword evidence="6" id="KW-0547">Nucleotide-binding</keyword>
<dbReference type="InterPro" id="IPR027417">
    <property type="entry name" value="P-loop_NTPase"/>
</dbReference>
<protein>
    <submittedName>
        <fullName evidence="13">Uncharacterized protein</fullName>
    </submittedName>
</protein>
<dbReference type="PaxDb" id="2850-Phatr10151"/>
<dbReference type="RefSeq" id="XP_002177726.1">
    <property type="nucleotide sequence ID" value="XM_002177690.1"/>
</dbReference>
<dbReference type="GO" id="GO:0016887">
    <property type="term" value="F:ATP hydrolysis activity"/>
    <property type="evidence" value="ECO:0007669"/>
    <property type="project" value="InterPro"/>
</dbReference>
<dbReference type="Gene3D" id="1.20.1560.10">
    <property type="entry name" value="ABC transporter type 1, transmembrane domain"/>
    <property type="match status" value="2"/>
</dbReference>
<comment type="similarity">
    <text evidence="2">Belongs to the ABC transporter superfamily. ABCC family. Conjugate transporter (TC 3.A.1.208) subfamily.</text>
</comment>
<organism evidence="13 14">
    <name type="scientific">Phaeodactylum tricornutum (strain CCAP 1055/1)</name>
    <dbReference type="NCBI Taxonomy" id="556484"/>
    <lineage>
        <taxon>Eukaryota</taxon>
        <taxon>Sar</taxon>
        <taxon>Stramenopiles</taxon>
        <taxon>Ochrophyta</taxon>
        <taxon>Bacillariophyta</taxon>
        <taxon>Bacillariophyceae</taxon>
        <taxon>Bacillariophycidae</taxon>
        <taxon>Naviculales</taxon>
        <taxon>Phaeodactylaceae</taxon>
        <taxon>Phaeodactylum</taxon>
    </lineage>
</organism>
<dbReference type="PROSITE" id="PS50929">
    <property type="entry name" value="ABC_TM1F"/>
    <property type="match status" value="2"/>
</dbReference>
<reference evidence="14" key="2">
    <citation type="submission" date="2008-08" db="EMBL/GenBank/DDBJ databases">
        <authorList>
            <consortium name="Diatom Consortium"/>
            <person name="Grigoriev I."/>
            <person name="Grimwood J."/>
            <person name="Kuo A."/>
            <person name="Otillar R.P."/>
            <person name="Salamov A."/>
            <person name="Detter J.C."/>
            <person name="Lindquist E."/>
            <person name="Shapiro H."/>
            <person name="Lucas S."/>
            <person name="Glavina del Rio T."/>
            <person name="Pitluck S."/>
            <person name="Rokhsar D."/>
            <person name="Bowler C."/>
        </authorList>
    </citation>
    <scope>GENOME REANNOTATION</scope>
    <source>
        <strain evidence="14">CCAP 1055/1</strain>
    </source>
</reference>
<dbReference type="Pfam" id="PF00005">
    <property type="entry name" value="ABC_tran"/>
    <property type="match status" value="2"/>
</dbReference>
<dbReference type="CDD" id="cd03250">
    <property type="entry name" value="ABCC_MRP_domain1"/>
    <property type="match status" value="1"/>
</dbReference>
<keyword evidence="3" id="KW-0813">Transport</keyword>
<proteinExistence type="inferred from homology"/>
<evidence type="ECO:0000313" key="14">
    <source>
        <dbReference type="Proteomes" id="UP000000759"/>
    </source>
</evidence>
<dbReference type="KEGG" id="pti:PHATRDRAFT_10151"/>
<dbReference type="Pfam" id="PF00664">
    <property type="entry name" value="ABC_membrane"/>
    <property type="match status" value="2"/>
</dbReference>
<dbReference type="PANTHER" id="PTHR24223">
    <property type="entry name" value="ATP-BINDING CASSETTE SUB-FAMILY C"/>
    <property type="match status" value="1"/>
</dbReference>
<dbReference type="CDD" id="cd18579">
    <property type="entry name" value="ABC_6TM_ABCC_D1"/>
    <property type="match status" value="1"/>
</dbReference>
<sequence length="1127" mass="124685">MKSGVVMRAAVINVLYEHSLKLTPRGRAGLTSGEVTNLIAVDTQKLYEVAQEGHLIWALPLSITLVTVFLILILGPITLIGIAVLILFVPLVERVTSRMLKIRQRRAKMTDQRVEIVSTMLQGIKVTKLSNLEESYETRVAEARQLELNELRKELAVWALTLVITVSSPVVASSATFAAYVLVDERNVLTAAETFSVLLLFGALRFPINYAGRLAGKMVQALSAITRINSFFERETRDVDFSLVPSNNVALSESSDIPLILSRAAFFLQPADECVRNGQDNGKKNIHKGSFELSAASFKVSTFDFTIRKGEVIAICGPVGSGKSTLIHGILDEVPSIEGTEVSRYGRTAFVPQTPFILNTTLRENILFGLPFESSVYERVLDVCCLRQDIQQLGESKDHTEIGERGVTLSGGQKQRVSLARAAYARPDLVLLDDPLSALDAGTAKLVFERLIKSTGSYFSDTAVVLVTHASHFLNRVDKALIIVGGKNEFYGSWNDLATYHANDFETNVAIDFLRTSVQEVASESTDSADQNKDEKLLCKQVDVKDTLMAAEEREHGLSSLSVWLLWFKRAGGFYFIFFQVLFMGIDRFSYVATEYWLARWTQSADKPISVFGVSFPSQEEGRTAQFDYLKVYSSLAGLLSQTIRYVLTSTVTGGTRAAKHVFSSMVYSVLRAPMSYFDTTPMGRILNRFTYDMDVVDILLTQSMSMFMISCSWYFAGVIVMCTILPWIALAIFPVTVIYWVLMLHYRKSGSDLQRLDAVSRSPIQAMISEGLDGSASIRVFQQEYNFLKRFRALTDLNSSALLNFVSAQRWLGVRIELLGSLVVLISSSLVVTLNDSLRLDPGIVGLLIIWSSNFTITLGFLVDTFAETEAAITAIERVDAMAELPRERSMKTDPEHTVRSSWPEKGAIEFKNVCLRYRAGLPLALDGLSFRIPPGLSCGVVGRTGAGKSSISVALFRLVEIEFGEILLDGINLATLGLSDVRGRPNGMTIIPQDLFLAGTTLRECLDPFGVREDEDILQALKAVRLAKSNDLVSKLETAVHEGGLNYSVGERQLLNLARALLSKPMVLILDEATASVDGETDAFIQRMLRTKFTDTTLITVAHRLNTIMDYDLVLVMDQGKAVEL</sequence>
<dbReference type="PANTHER" id="PTHR24223:SF456">
    <property type="entry name" value="MULTIDRUG RESISTANCE-ASSOCIATED PROTEIN LETHAL(2)03659"/>
    <property type="match status" value="1"/>
</dbReference>
<feature type="domain" description="ABC transporter" evidence="11">
    <location>
        <begin position="910"/>
        <end position="1127"/>
    </location>
</feature>
<dbReference type="InterPro" id="IPR050173">
    <property type="entry name" value="ABC_transporter_C-like"/>
</dbReference>
<dbReference type="EMBL" id="CM000606">
    <property type="protein sequence ID" value="EEC50540.1"/>
    <property type="molecule type" value="Genomic_DNA"/>
</dbReference>
<dbReference type="GO" id="GO:0016020">
    <property type="term" value="C:membrane"/>
    <property type="evidence" value="ECO:0007669"/>
    <property type="project" value="UniProtKB-SubCell"/>
</dbReference>
<dbReference type="InterPro" id="IPR044726">
    <property type="entry name" value="ABCC_6TM_D2"/>
</dbReference>